<dbReference type="Proteomes" id="UP001221898">
    <property type="component" value="Unassembled WGS sequence"/>
</dbReference>
<proteinExistence type="predicted"/>
<keyword evidence="2" id="KW-1185">Reference proteome</keyword>
<name>A0AAD7SWR9_9TELE</name>
<gene>
    <name evidence="1" type="ORF">AAFF_G00229680</name>
</gene>
<evidence type="ECO:0000313" key="1">
    <source>
        <dbReference type="EMBL" id="KAJ8409567.1"/>
    </source>
</evidence>
<reference evidence="1" key="1">
    <citation type="journal article" date="2023" name="Science">
        <title>Genome structures resolve the early diversification of teleost fishes.</title>
        <authorList>
            <person name="Parey E."/>
            <person name="Louis A."/>
            <person name="Montfort J."/>
            <person name="Bouchez O."/>
            <person name="Roques C."/>
            <person name="Iampietro C."/>
            <person name="Lluch J."/>
            <person name="Castinel A."/>
            <person name="Donnadieu C."/>
            <person name="Desvignes T."/>
            <person name="Floi Bucao C."/>
            <person name="Jouanno E."/>
            <person name="Wen M."/>
            <person name="Mejri S."/>
            <person name="Dirks R."/>
            <person name="Jansen H."/>
            <person name="Henkel C."/>
            <person name="Chen W.J."/>
            <person name="Zahm M."/>
            <person name="Cabau C."/>
            <person name="Klopp C."/>
            <person name="Thompson A.W."/>
            <person name="Robinson-Rechavi M."/>
            <person name="Braasch I."/>
            <person name="Lecointre G."/>
            <person name="Bobe J."/>
            <person name="Postlethwait J.H."/>
            <person name="Berthelot C."/>
            <person name="Roest Crollius H."/>
            <person name="Guiguen Y."/>
        </authorList>
    </citation>
    <scope>NUCLEOTIDE SEQUENCE</scope>
    <source>
        <strain evidence="1">NC1722</strain>
    </source>
</reference>
<protein>
    <submittedName>
        <fullName evidence="1">Uncharacterized protein</fullName>
    </submittedName>
</protein>
<comment type="caution">
    <text evidence="1">The sequence shown here is derived from an EMBL/GenBank/DDBJ whole genome shotgun (WGS) entry which is preliminary data.</text>
</comment>
<evidence type="ECO:0000313" key="2">
    <source>
        <dbReference type="Proteomes" id="UP001221898"/>
    </source>
</evidence>
<sequence length="110" mass="11043">MESPLCPPCEHCPRPRVSPLALSGGPERPARFGPQCSVATSTRSRCARACLSTGGGSRLAGSLHHVPPPAPSLLLGGALTVTALKDYVEGGGLGMGALPLGSGEMAEAIL</sequence>
<accession>A0AAD7SWR9</accession>
<dbReference type="AlphaFoldDB" id="A0AAD7SWR9"/>
<dbReference type="EMBL" id="JAINUG010000030">
    <property type="protein sequence ID" value="KAJ8409567.1"/>
    <property type="molecule type" value="Genomic_DNA"/>
</dbReference>
<organism evidence="1 2">
    <name type="scientific">Aldrovandia affinis</name>
    <dbReference type="NCBI Taxonomy" id="143900"/>
    <lineage>
        <taxon>Eukaryota</taxon>
        <taxon>Metazoa</taxon>
        <taxon>Chordata</taxon>
        <taxon>Craniata</taxon>
        <taxon>Vertebrata</taxon>
        <taxon>Euteleostomi</taxon>
        <taxon>Actinopterygii</taxon>
        <taxon>Neopterygii</taxon>
        <taxon>Teleostei</taxon>
        <taxon>Notacanthiformes</taxon>
        <taxon>Halosauridae</taxon>
        <taxon>Aldrovandia</taxon>
    </lineage>
</organism>